<dbReference type="RefSeq" id="WP_117884684.1">
    <property type="nucleotide sequence ID" value="NZ_JABAGL010000002.1"/>
</dbReference>
<protein>
    <submittedName>
        <fullName evidence="1">Uncharacterized protein</fullName>
    </submittedName>
</protein>
<organism evidence="1 2">
    <name type="scientific">Bacteroides eggerthii</name>
    <dbReference type="NCBI Taxonomy" id="28111"/>
    <lineage>
        <taxon>Bacteria</taxon>
        <taxon>Pseudomonadati</taxon>
        <taxon>Bacteroidota</taxon>
        <taxon>Bacteroidia</taxon>
        <taxon>Bacteroidales</taxon>
        <taxon>Bacteroidaceae</taxon>
        <taxon>Bacteroides</taxon>
    </lineage>
</organism>
<sequence length="86" mass="10065">MNDNNSKTLIWDNIPEWAIFALEYGIEEELFLNDEDLKMISGFIAENFPNGYTMSVDWESYREFDSHPAFGKPCKTYKVSFVTPKK</sequence>
<accession>A0A7X9XGS8</accession>
<evidence type="ECO:0000313" key="2">
    <source>
        <dbReference type="Proteomes" id="UP000520291"/>
    </source>
</evidence>
<dbReference type="AlphaFoldDB" id="A0A7X9XGS8"/>
<comment type="caution">
    <text evidence="1">The sequence shown here is derived from an EMBL/GenBank/DDBJ whole genome shotgun (WGS) entry which is preliminary data.</text>
</comment>
<name>A0A7X9XGS8_9BACE</name>
<dbReference type="Proteomes" id="UP000520291">
    <property type="component" value="Unassembled WGS sequence"/>
</dbReference>
<proteinExistence type="predicted"/>
<dbReference type="EMBL" id="JABAGL010000002">
    <property type="protein sequence ID" value="NME84679.1"/>
    <property type="molecule type" value="Genomic_DNA"/>
</dbReference>
<reference evidence="1 2" key="1">
    <citation type="submission" date="2020-04" db="EMBL/GenBank/DDBJ databases">
        <authorList>
            <person name="Hitch T.C.A."/>
            <person name="Wylensek D."/>
            <person name="Clavel T."/>
        </authorList>
    </citation>
    <scope>NUCLEOTIDE SEQUENCE [LARGE SCALE GENOMIC DNA]</scope>
    <source>
        <strain evidence="1 2">WCA3-601-WT-5E</strain>
    </source>
</reference>
<gene>
    <name evidence="1" type="ORF">HF841_01325</name>
</gene>
<evidence type="ECO:0000313" key="1">
    <source>
        <dbReference type="EMBL" id="NME84679.1"/>
    </source>
</evidence>